<evidence type="ECO:0000259" key="2">
    <source>
        <dbReference type="SMART" id="SM00906"/>
    </source>
</evidence>
<keyword evidence="4" id="KW-1185">Reference proteome</keyword>
<dbReference type="GO" id="GO:0006351">
    <property type="term" value="P:DNA-templated transcription"/>
    <property type="evidence" value="ECO:0007669"/>
    <property type="project" value="InterPro"/>
</dbReference>
<organism evidence="3 4">
    <name type="scientific">Punctularia strigosozonata (strain HHB-11173)</name>
    <name type="common">White-rot fungus</name>
    <dbReference type="NCBI Taxonomy" id="741275"/>
    <lineage>
        <taxon>Eukaryota</taxon>
        <taxon>Fungi</taxon>
        <taxon>Dikarya</taxon>
        <taxon>Basidiomycota</taxon>
        <taxon>Agaricomycotina</taxon>
        <taxon>Agaricomycetes</taxon>
        <taxon>Corticiales</taxon>
        <taxon>Punctulariaceae</taxon>
        <taxon>Punctularia</taxon>
    </lineage>
</organism>
<dbReference type="PANTHER" id="PTHR46910:SF38">
    <property type="entry name" value="ZN(2)-C6 FUNGAL-TYPE DOMAIN-CONTAINING PROTEIN"/>
    <property type="match status" value="1"/>
</dbReference>
<accession>R7RYY1</accession>
<evidence type="ECO:0000313" key="4">
    <source>
        <dbReference type="Proteomes" id="UP000054196"/>
    </source>
</evidence>
<dbReference type="Proteomes" id="UP000054196">
    <property type="component" value="Unassembled WGS sequence"/>
</dbReference>
<dbReference type="KEGG" id="psq:PUNSTDRAFT_48148"/>
<dbReference type="Pfam" id="PF04082">
    <property type="entry name" value="Fungal_trans"/>
    <property type="match status" value="1"/>
</dbReference>
<dbReference type="InterPro" id="IPR007219">
    <property type="entry name" value="XnlR_reg_dom"/>
</dbReference>
<sequence>MNLIPLLVALYFHRPTFESALRDGLHLRDNGFGAVLLLVCALGARYTDDPRVLLDRSASQSAGWQWYNQAQMIRKSPLAPPRLYDVQQYCLASQFLLGSAAPHMGWNMIGPGLRLCHDVSAHRGMVYRGVGEGQIVEEQWKRVFWILVNLDRTTCSDLGRSLAMLYDDIDAPLPHECDDEYWRTPDGKYFQKPPGKPSMASHLIWNIKIRSIQAFATRTLFAVSRPKSYEWEERITARLDLALEKWKEKIPEHLRWNPSQPKAVFLRQAASLWCMYHYTRIIIHRPFIISARRATPLENGHMGKVSSSAGSQDRRIAGSWNSEKEILLYKIK</sequence>
<evidence type="ECO:0000256" key="1">
    <source>
        <dbReference type="ARBA" id="ARBA00023242"/>
    </source>
</evidence>
<dbReference type="OMA" id="SHACWAM"/>
<dbReference type="GO" id="GO:0003677">
    <property type="term" value="F:DNA binding"/>
    <property type="evidence" value="ECO:0007669"/>
    <property type="project" value="InterPro"/>
</dbReference>
<dbReference type="GO" id="GO:0008270">
    <property type="term" value="F:zinc ion binding"/>
    <property type="evidence" value="ECO:0007669"/>
    <property type="project" value="InterPro"/>
</dbReference>
<protein>
    <recommendedName>
        <fullName evidence="2">Xylanolytic transcriptional activator regulatory domain-containing protein</fullName>
    </recommendedName>
</protein>
<dbReference type="RefSeq" id="XP_007389441.1">
    <property type="nucleotide sequence ID" value="XM_007389379.1"/>
</dbReference>
<dbReference type="GeneID" id="18882963"/>
<keyword evidence="1" id="KW-0539">Nucleus</keyword>
<dbReference type="InterPro" id="IPR050987">
    <property type="entry name" value="AtrR-like"/>
</dbReference>
<dbReference type="GO" id="GO:0003700">
    <property type="term" value="F:DNA-binding transcription factor activity"/>
    <property type="evidence" value="ECO:0007669"/>
    <property type="project" value="InterPro"/>
</dbReference>
<evidence type="ECO:0000313" key="3">
    <source>
        <dbReference type="EMBL" id="EIN03330.1"/>
    </source>
</evidence>
<dbReference type="OrthoDB" id="4456959at2759"/>
<dbReference type="AlphaFoldDB" id="R7RYY1"/>
<gene>
    <name evidence="3" type="ORF">PUNSTDRAFT_48148</name>
</gene>
<dbReference type="PANTHER" id="PTHR46910">
    <property type="entry name" value="TRANSCRIPTION FACTOR PDR1"/>
    <property type="match status" value="1"/>
</dbReference>
<feature type="domain" description="Xylanolytic transcriptional activator regulatory" evidence="2">
    <location>
        <begin position="105"/>
        <end position="180"/>
    </location>
</feature>
<name>R7RYY1_PUNST</name>
<dbReference type="EMBL" id="JH687634">
    <property type="protein sequence ID" value="EIN03330.1"/>
    <property type="molecule type" value="Genomic_DNA"/>
</dbReference>
<dbReference type="eggNOG" id="ENOG502QSY2">
    <property type="taxonomic scope" value="Eukaryota"/>
</dbReference>
<proteinExistence type="predicted"/>
<reference evidence="4" key="1">
    <citation type="journal article" date="2012" name="Science">
        <title>The Paleozoic origin of enzymatic lignin decomposition reconstructed from 31 fungal genomes.</title>
        <authorList>
            <person name="Floudas D."/>
            <person name="Binder M."/>
            <person name="Riley R."/>
            <person name="Barry K."/>
            <person name="Blanchette R.A."/>
            <person name="Henrissat B."/>
            <person name="Martinez A.T."/>
            <person name="Otillar R."/>
            <person name="Spatafora J.W."/>
            <person name="Yadav J.S."/>
            <person name="Aerts A."/>
            <person name="Benoit I."/>
            <person name="Boyd A."/>
            <person name="Carlson A."/>
            <person name="Copeland A."/>
            <person name="Coutinho P.M."/>
            <person name="de Vries R.P."/>
            <person name="Ferreira P."/>
            <person name="Findley K."/>
            <person name="Foster B."/>
            <person name="Gaskell J."/>
            <person name="Glotzer D."/>
            <person name="Gorecki P."/>
            <person name="Heitman J."/>
            <person name="Hesse C."/>
            <person name="Hori C."/>
            <person name="Igarashi K."/>
            <person name="Jurgens J.A."/>
            <person name="Kallen N."/>
            <person name="Kersten P."/>
            <person name="Kohler A."/>
            <person name="Kuees U."/>
            <person name="Kumar T.K.A."/>
            <person name="Kuo A."/>
            <person name="LaButti K."/>
            <person name="Larrondo L.F."/>
            <person name="Lindquist E."/>
            <person name="Ling A."/>
            <person name="Lombard V."/>
            <person name="Lucas S."/>
            <person name="Lundell T."/>
            <person name="Martin R."/>
            <person name="McLaughlin D.J."/>
            <person name="Morgenstern I."/>
            <person name="Morin E."/>
            <person name="Murat C."/>
            <person name="Nagy L.G."/>
            <person name="Nolan M."/>
            <person name="Ohm R.A."/>
            <person name="Patyshakuliyeva A."/>
            <person name="Rokas A."/>
            <person name="Ruiz-Duenas F.J."/>
            <person name="Sabat G."/>
            <person name="Salamov A."/>
            <person name="Samejima M."/>
            <person name="Schmutz J."/>
            <person name="Slot J.C."/>
            <person name="St John F."/>
            <person name="Stenlid J."/>
            <person name="Sun H."/>
            <person name="Sun S."/>
            <person name="Syed K."/>
            <person name="Tsang A."/>
            <person name="Wiebenga A."/>
            <person name="Young D."/>
            <person name="Pisabarro A."/>
            <person name="Eastwood D.C."/>
            <person name="Martin F."/>
            <person name="Cullen D."/>
            <person name="Grigoriev I.V."/>
            <person name="Hibbett D.S."/>
        </authorList>
    </citation>
    <scope>NUCLEOTIDE SEQUENCE [LARGE SCALE GENOMIC DNA]</scope>
    <source>
        <strain evidence="4">HHB-11173 SS5</strain>
    </source>
</reference>
<dbReference type="CDD" id="cd12148">
    <property type="entry name" value="fungal_TF_MHR"/>
    <property type="match status" value="1"/>
</dbReference>
<dbReference type="HOGENOM" id="CLU_006019_3_0_1"/>
<dbReference type="SMART" id="SM00906">
    <property type="entry name" value="Fungal_trans"/>
    <property type="match status" value="1"/>
</dbReference>